<dbReference type="Pfam" id="PF09397">
    <property type="entry name" value="FtsK_gamma"/>
    <property type="match status" value="1"/>
</dbReference>
<feature type="region of interest" description="Disordered" evidence="15">
    <location>
        <begin position="190"/>
        <end position="336"/>
    </location>
</feature>
<feature type="binding site" evidence="14">
    <location>
        <begin position="506"/>
        <end position="513"/>
    </location>
    <ligand>
        <name>ATP</name>
        <dbReference type="ChEBI" id="CHEBI:30616"/>
    </ligand>
</feature>
<feature type="region of interest" description="Disordered" evidence="15">
    <location>
        <begin position="162"/>
        <end position="181"/>
    </location>
</feature>
<dbReference type="InterPro" id="IPR027417">
    <property type="entry name" value="P-loop_NTPase"/>
</dbReference>
<proteinExistence type="inferred from homology"/>
<evidence type="ECO:0000256" key="6">
    <source>
        <dbReference type="ARBA" id="ARBA00022741"/>
    </source>
</evidence>
<keyword evidence="4" id="KW-0132">Cell division</keyword>
<dbReference type="SUPFAM" id="SSF46785">
    <property type="entry name" value="Winged helix' DNA-binding domain"/>
    <property type="match status" value="1"/>
</dbReference>
<dbReference type="InterPro" id="IPR036390">
    <property type="entry name" value="WH_DNA-bd_sf"/>
</dbReference>
<evidence type="ECO:0000256" key="3">
    <source>
        <dbReference type="ARBA" id="ARBA00022475"/>
    </source>
</evidence>
<dbReference type="GO" id="GO:0005886">
    <property type="term" value="C:plasma membrane"/>
    <property type="evidence" value="ECO:0007669"/>
    <property type="project" value="UniProtKB-SubCell"/>
</dbReference>
<evidence type="ECO:0000313" key="19">
    <source>
        <dbReference type="Proteomes" id="UP001281731"/>
    </source>
</evidence>
<comment type="similarity">
    <text evidence="2">Belongs to the FtsK/SpoIIIE/SftA family.</text>
</comment>
<dbReference type="Proteomes" id="UP001281731">
    <property type="component" value="Unassembled WGS sequence"/>
</dbReference>
<protein>
    <submittedName>
        <fullName evidence="18">DNA translocase FtsK</fullName>
    </submittedName>
</protein>
<feature type="transmembrane region" description="Helical" evidence="16">
    <location>
        <begin position="74"/>
        <end position="93"/>
    </location>
</feature>
<dbReference type="PANTHER" id="PTHR22683:SF41">
    <property type="entry name" value="DNA TRANSLOCASE FTSK"/>
    <property type="match status" value="1"/>
</dbReference>
<dbReference type="Gene3D" id="3.40.50.300">
    <property type="entry name" value="P-loop containing nucleotide triphosphate hydrolases"/>
    <property type="match status" value="1"/>
</dbReference>
<keyword evidence="7" id="KW-0159">Chromosome partition</keyword>
<dbReference type="PROSITE" id="PS50901">
    <property type="entry name" value="FTSK"/>
    <property type="match status" value="1"/>
</dbReference>
<evidence type="ECO:0000256" key="5">
    <source>
        <dbReference type="ARBA" id="ARBA00022692"/>
    </source>
</evidence>
<feature type="domain" description="FtsK" evidence="17">
    <location>
        <begin position="489"/>
        <end position="688"/>
    </location>
</feature>
<evidence type="ECO:0000256" key="12">
    <source>
        <dbReference type="ARBA" id="ARBA00023306"/>
    </source>
</evidence>
<reference evidence="18" key="1">
    <citation type="submission" date="2023-10" db="EMBL/GenBank/DDBJ databases">
        <title>Whole Genome based description of the genera Actinobaculum and Actinotignum reveals a complex phylogenetic relationship within the species included in the genus Actinotignum.</title>
        <authorList>
            <person name="Jensen C.S."/>
            <person name="Dargis R."/>
            <person name="Kemp M."/>
            <person name="Christensen J.J."/>
        </authorList>
    </citation>
    <scope>NUCLEOTIDE SEQUENCE</scope>
    <source>
        <strain evidence="18">SLA_B511</strain>
    </source>
</reference>
<keyword evidence="10" id="KW-0238">DNA-binding</keyword>
<keyword evidence="6 14" id="KW-0547">Nucleotide-binding</keyword>
<feature type="compositionally biased region" description="Polar residues" evidence="15">
    <location>
        <begin position="296"/>
        <end position="326"/>
    </location>
</feature>
<evidence type="ECO:0000256" key="15">
    <source>
        <dbReference type="SAM" id="MobiDB-lite"/>
    </source>
</evidence>
<dbReference type="InterPro" id="IPR041027">
    <property type="entry name" value="FtsK_alpha"/>
</dbReference>
<feature type="compositionally biased region" description="Basic residues" evidence="15">
    <location>
        <begin position="212"/>
        <end position="226"/>
    </location>
</feature>
<dbReference type="PANTHER" id="PTHR22683">
    <property type="entry name" value="SPORULATION PROTEIN RELATED"/>
    <property type="match status" value="1"/>
</dbReference>
<dbReference type="InterPro" id="IPR002543">
    <property type="entry name" value="FtsK_dom"/>
</dbReference>
<dbReference type="InterPro" id="IPR025199">
    <property type="entry name" value="FtsK_4TM"/>
</dbReference>
<comment type="function">
    <text evidence="13">Essential cell division protein that coordinates cell division and chromosome segregation. The N-terminus is involved in assembly of the cell-division machinery. The C-terminus functions as a DNA motor that moves dsDNA in an ATP-dependent manner towards the dif recombination site, which is located within the replication terminus region. Required for activation of the Xer recombinase, allowing activation of chromosome unlinking by recombination.</text>
</comment>
<dbReference type="GO" id="GO:0051301">
    <property type="term" value="P:cell division"/>
    <property type="evidence" value="ECO:0007669"/>
    <property type="project" value="UniProtKB-KW"/>
</dbReference>
<evidence type="ECO:0000256" key="2">
    <source>
        <dbReference type="ARBA" id="ARBA00006474"/>
    </source>
</evidence>
<dbReference type="CDD" id="cd01127">
    <property type="entry name" value="TrwB_TraG_TraD_VirD4"/>
    <property type="match status" value="1"/>
</dbReference>
<name>A0AAW9HM47_9ACTO</name>
<evidence type="ECO:0000256" key="8">
    <source>
        <dbReference type="ARBA" id="ARBA00022840"/>
    </source>
</evidence>
<keyword evidence="5 16" id="KW-0812">Transmembrane</keyword>
<evidence type="ECO:0000256" key="13">
    <source>
        <dbReference type="ARBA" id="ARBA00024986"/>
    </source>
</evidence>
<dbReference type="GO" id="GO:0005524">
    <property type="term" value="F:ATP binding"/>
    <property type="evidence" value="ECO:0007669"/>
    <property type="project" value="UniProtKB-UniRule"/>
</dbReference>
<evidence type="ECO:0000256" key="9">
    <source>
        <dbReference type="ARBA" id="ARBA00022989"/>
    </source>
</evidence>
<keyword evidence="9 16" id="KW-1133">Transmembrane helix</keyword>
<organism evidence="18 19">
    <name type="scientific">Actinotignum urinale</name>
    <dbReference type="NCBI Taxonomy" id="190146"/>
    <lineage>
        <taxon>Bacteria</taxon>
        <taxon>Bacillati</taxon>
        <taxon>Actinomycetota</taxon>
        <taxon>Actinomycetes</taxon>
        <taxon>Actinomycetales</taxon>
        <taxon>Actinomycetaceae</taxon>
        <taxon>Actinotignum</taxon>
    </lineage>
</organism>
<keyword evidence="11 16" id="KW-0472">Membrane</keyword>
<dbReference type="Pfam" id="PF13491">
    <property type="entry name" value="FtsK_4TM"/>
    <property type="match status" value="1"/>
</dbReference>
<dbReference type="GO" id="GO:0007059">
    <property type="term" value="P:chromosome segregation"/>
    <property type="evidence" value="ECO:0007669"/>
    <property type="project" value="UniProtKB-KW"/>
</dbReference>
<dbReference type="SUPFAM" id="SSF52540">
    <property type="entry name" value="P-loop containing nucleoside triphosphate hydrolases"/>
    <property type="match status" value="1"/>
</dbReference>
<feature type="compositionally biased region" description="Acidic residues" evidence="15">
    <location>
        <begin position="914"/>
        <end position="925"/>
    </location>
</feature>
<evidence type="ECO:0000256" key="7">
    <source>
        <dbReference type="ARBA" id="ARBA00022829"/>
    </source>
</evidence>
<dbReference type="InterPro" id="IPR036388">
    <property type="entry name" value="WH-like_DNA-bd_sf"/>
</dbReference>
<feature type="transmembrane region" description="Helical" evidence="16">
    <location>
        <begin position="39"/>
        <end position="62"/>
    </location>
</feature>
<feature type="region of interest" description="Disordered" evidence="15">
    <location>
        <begin position="883"/>
        <end position="933"/>
    </location>
</feature>
<evidence type="ECO:0000256" key="14">
    <source>
        <dbReference type="PROSITE-ProRule" id="PRU00289"/>
    </source>
</evidence>
<keyword evidence="8 14" id="KW-0067">ATP-binding</keyword>
<dbReference type="Gene3D" id="3.30.980.40">
    <property type="match status" value="1"/>
</dbReference>
<sequence length="933" mass="100257">MSLVAKIIWVAVLGALVILTALGEWFGEAGVVGNILHHIVAGTLGYLGMIVPIFLVYCCVLVLKQDLARQHLRYIICGSIIAVSLCSILHIIIQPMSPAEKMEGVEKAGGIIGWLVGGGFTKLFSVWGAVPILIIIVIVAVFIIGQWDPSDVFDAIRDKRRQDKEDKATQETPDIPEGDSVVANRGATASLPYDQPHNIEGEGEDAGDNSRHKGPFARFKNRRAQKHSPEDGQQATVPYDEQGAMPGAMPSGNVDGVPTAVYGEGNANDGMPGAWPGGLPDVMPGGLPDEAHHATLDQSAQMATSSPSATGTQQQPNSADSSSNNKKTADSGDSFDVADATKRTQQLMIDPDVNYELPSPGLLKSGQLHAERTAANDAVVAALTQVFLDFNVDANVMGFSRGPTVTQYEVELGPGVKVERITQLSKNIAYAVASADVRILSPIPGKSAIGIEIPNADREVVQLGDVLRSQVALQDHHPLTVAVGKNVRGKFVVTNLAKMPHLLVAGATGAGKSSFINSMITSILMRATPDEVRMILVDPKRVELTIYAGIPHLITPIITNPKKAAEALEWVVKEMDARYDDMQAYRFKNIVDFNKAIRAGEVTAHDPNRTLRPYPYLLVVVDELADMMMVAPRDVESSIQRITQLARAAGIHLVLATQRPSVDVVTGLIKANIPSRLAFMTSSLADSRTILDQGGAEKLIGQGDALFMPGGAQPIRLQGAWVDEEEIERVVEHVKGQLRPHYRQDFDEVVEAKVAEKKQREEIGDDLDILLQAADIVISSQFGSTSMLQRKLRIGFAKAGRMMDLLEQYDIVGPSEGSKARDVLVPPELVEQAKEVLMGRRASIYDDEPGTPARNQTQDGGFVVPEPGNSGNGGYGATQAGNATGAGYSGATYSDGRYSGDPIGNGPTARNWYDDDQDSCGESGEDAWQLTGR</sequence>
<gene>
    <name evidence="18" type="ORF">R6G80_04430</name>
</gene>
<dbReference type="InterPro" id="IPR018541">
    <property type="entry name" value="Ftsk_gamma"/>
</dbReference>
<dbReference type="GO" id="GO:0003677">
    <property type="term" value="F:DNA binding"/>
    <property type="evidence" value="ECO:0007669"/>
    <property type="project" value="UniProtKB-KW"/>
</dbReference>
<evidence type="ECO:0000259" key="17">
    <source>
        <dbReference type="PROSITE" id="PS50901"/>
    </source>
</evidence>
<feature type="transmembrane region" description="Helical" evidence="16">
    <location>
        <begin position="124"/>
        <end position="144"/>
    </location>
</feature>
<evidence type="ECO:0000256" key="11">
    <source>
        <dbReference type="ARBA" id="ARBA00023136"/>
    </source>
</evidence>
<comment type="caution">
    <text evidence="18">The sequence shown here is derived from an EMBL/GenBank/DDBJ whole genome shotgun (WGS) entry which is preliminary data.</text>
</comment>
<evidence type="ECO:0000256" key="16">
    <source>
        <dbReference type="SAM" id="Phobius"/>
    </source>
</evidence>
<dbReference type="SMART" id="SM00843">
    <property type="entry name" value="Ftsk_gamma"/>
    <property type="match status" value="1"/>
</dbReference>
<dbReference type="AlphaFoldDB" id="A0AAW9HM47"/>
<evidence type="ECO:0000256" key="10">
    <source>
        <dbReference type="ARBA" id="ARBA00023125"/>
    </source>
</evidence>
<evidence type="ECO:0000313" key="18">
    <source>
        <dbReference type="EMBL" id="MDY5154970.1"/>
    </source>
</evidence>
<dbReference type="Gene3D" id="1.10.10.10">
    <property type="entry name" value="Winged helix-like DNA-binding domain superfamily/Winged helix DNA-binding domain"/>
    <property type="match status" value="1"/>
</dbReference>
<dbReference type="Pfam" id="PF17854">
    <property type="entry name" value="FtsK_alpha"/>
    <property type="match status" value="1"/>
</dbReference>
<dbReference type="EMBL" id="JAWNGC010000004">
    <property type="protein sequence ID" value="MDY5154970.1"/>
    <property type="molecule type" value="Genomic_DNA"/>
</dbReference>
<keyword evidence="12" id="KW-0131">Cell cycle</keyword>
<accession>A0AAW9HM47</accession>
<comment type="subcellular location">
    <subcellularLocation>
        <location evidence="1">Cell membrane</location>
        <topology evidence="1">Multi-pass membrane protein</topology>
    </subcellularLocation>
</comment>
<evidence type="ECO:0000256" key="1">
    <source>
        <dbReference type="ARBA" id="ARBA00004651"/>
    </source>
</evidence>
<keyword evidence="3" id="KW-1003">Cell membrane</keyword>
<dbReference type="InterPro" id="IPR050206">
    <property type="entry name" value="FtsK/SpoIIIE/SftA"/>
</dbReference>
<evidence type="ECO:0000256" key="4">
    <source>
        <dbReference type="ARBA" id="ARBA00022618"/>
    </source>
</evidence>
<dbReference type="Pfam" id="PF01580">
    <property type="entry name" value="FtsK_SpoIIIE"/>
    <property type="match status" value="1"/>
</dbReference>